<gene>
    <name evidence="3" type="ORF">H9797_07275</name>
</gene>
<evidence type="ECO:0000313" key="4">
    <source>
        <dbReference type="Proteomes" id="UP000824221"/>
    </source>
</evidence>
<evidence type="ECO:0000313" key="3">
    <source>
        <dbReference type="EMBL" id="HJA03157.1"/>
    </source>
</evidence>
<accession>A0A9D2H207</accession>
<feature type="domain" description="N-acyltransferase N-terminal" evidence="1">
    <location>
        <begin position="1"/>
        <end position="123"/>
    </location>
</feature>
<dbReference type="Gene3D" id="3.40.630.120">
    <property type="match status" value="1"/>
</dbReference>
<dbReference type="EMBL" id="DXAJ01000107">
    <property type="protein sequence ID" value="HJA03157.1"/>
    <property type="molecule type" value="Genomic_DNA"/>
</dbReference>
<dbReference type="Pfam" id="PF18164">
    <property type="entry name" value="GNAT_C"/>
    <property type="match status" value="1"/>
</dbReference>
<dbReference type="Pfam" id="PF18082">
    <property type="entry name" value="NAT_N"/>
    <property type="match status" value="1"/>
</dbReference>
<dbReference type="InterPro" id="IPR041273">
    <property type="entry name" value="NAT_N"/>
</dbReference>
<dbReference type="InterPro" id="IPR041644">
    <property type="entry name" value="GNAT_C"/>
</dbReference>
<organism evidence="3 4">
    <name type="scientific">Candidatus Gallimonas gallistercoris</name>
    <dbReference type="NCBI Taxonomy" id="2838602"/>
    <lineage>
        <taxon>Bacteria</taxon>
        <taxon>Bacillati</taxon>
        <taxon>Bacillota</taxon>
        <taxon>Clostridia</taxon>
        <taxon>Candidatus Gallimonas</taxon>
    </lineage>
</organism>
<sequence length="277" mass="31124">MTVMQFWREIGVQAAVSARAEEVLRENEALLSGLPLEKWRTAPYEEGLSALKEALGEDEDGMKLFAAQSQEALLALREYEKRGIGRDIFLATMAFMARFSGEALVRRGRVEWTWGWWFPRQLALKEFHLGALEYEMTEGAAFGGKPSGGNTRRIFLHIPADADLSDGAVDASLAAARAFFPKHFPAFADAEYVCESWMLSPALREMLPETSRVRRFSERFSVVFWEEDSPAFRDWIFPSAVAAPVKELPEETSLQRAVKRRLLTGGKVGWAEGVLKG</sequence>
<evidence type="ECO:0000259" key="1">
    <source>
        <dbReference type="Pfam" id="PF18082"/>
    </source>
</evidence>
<dbReference type="AlphaFoldDB" id="A0A9D2H207"/>
<feature type="domain" description="GNAT-like C-terminal" evidence="2">
    <location>
        <begin position="127"/>
        <end position="275"/>
    </location>
</feature>
<evidence type="ECO:0000259" key="2">
    <source>
        <dbReference type="Pfam" id="PF18164"/>
    </source>
</evidence>
<reference evidence="3" key="2">
    <citation type="submission" date="2021-04" db="EMBL/GenBank/DDBJ databases">
        <authorList>
            <person name="Gilroy R."/>
        </authorList>
    </citation>
    <scope>NUCLEOTIDE SEQUENCE</scope>
    <source>
        <strain evidence="3">CHK156-179</strain>
    </source>
</reference>
<dbReference type="Proteomes" id="UP000824221">
    <property type="component" value="Unassembled WGS sequence"/>
</dbReference>
<proteinExistence type="predicted"/>
<reference evidence="3" key="1">
    <citation type="journal article" date="2021" name="PeerJ">
        <title>Extensive microbial diversity within the chicken gut microbiome revealed by metagenomics and culture.</title>
        <authorList>
            <person name="Gilroy R."/>
            <person name="Ravi A."/>
            <person name="Getino M."/>
            <person name="Pursley I."/>
            <person name="Horton D.L."/>
            <person name="Alikhan N.F."/>
            <person name="Baker D."/>
            <person name="Gharbi K."/>
            <person name="Hall N."/>
            <person name="Watson M."/>
            <person name="Adriaenssens E.M."/>
            <person name="Foster-Nyarko E."/>
            <person name="Jarju S."/>
            <person name="Secka A."/>
            <person name="Antonio M."/>
            <person name="Oren A."/>
            <person name="Chaudhuri R.R."/>
            <person name="La Ragione R."/>
            <person name="Hildebrand F."/>
            <person name="Pallen M.J."/>
        </authorList>
    </citation>
    <scope>NUCLEOTIDE SEQUENCE</scope>
    <source>
        <strain evidence="3">CHK156-179</strain>
    </source>
</reference>
<name>A0A9D2H207_9FIRM</name>
<protein>
    <submittedName>
        <fullName evidence="3">DUF5596 domain-containing protein</fullName>
    </submittedName>
</protein>
<comment type="caution">
    <text evidence="3">The sequence shown here is derived from an EMBL/GenBank/DDBJ whole genome shotgun (WGS) entry which is preliminary data.</text>
</comment>